<feature type="transmembrane region" description="Helical" evidence="6">
    <location>
        <begin position="112"/>
        <end position="129"/>
    </location>
</feature>
<dbReference type="InterPro" id="IPR051204">
    <property type="entry name" value="ABC_transp_perm/SBD"/>
</dbReference>
<comment type="similarity">
    <text evidence="6">Belongs to the binding-protein-dependent transport system permease family.</text>
</comment>
<dbReference type="CDD" id="cd06261">
    <property type="entry name" value="TM_PBP2"/>
    <property type="match status" value="1"/>
</dbReference>
<gene>
    <name evidence="8" type="ORF">J8J14_08790</name>
</gene>
<feature type="transmembrane region" description="Helical" evidence="6">
    <location>
        <begin position="44"/>
        <end position="73"/>
    </location>
</feature>
<accession>A0ABS4AF52</accession>
<dbReference type="RefSeq" id="WP_209379136.1">
    <property type="nucleotide sequence ID" value="NZ_JAGIZB010000007.1"/>
</dbReference>
<reference evidence="8 9" key="1">
    <citation type="submission" date="2021-03" db="EMBL/GenBank/DDBJ databases">
        <authorList>
            <person name="So Y."/>
        </authorList>
    </citation>
    <scope>NUCLEOTIDE SEQUENCE [LARGE SCALE GENOMIC DNA]</scope>
    <source>
        <strain evidence="8 9">SSH11</strain>
    </source>
</reference>
<evidence type="ECO:0000259" key="7">
    <source>
        <dbReference type="PROSITE" id="PS50928"/>
    </source>
</evidence>
<keyword evidence="2 6" id="KW-0813">Transport</keyword>
<dbReference type="SUPFAM" id="SSF161098">
    <property type="entry name" value="MetI-like"/>
    <property type="match status" value="1"/>
</dbReference>
<evidence type="ECO:0000256" key="2">
    <source>
        <dbReference type="ARBA" id="ARBA00022448"/>
    </source>
</evidence>
<sequence>MRRAAWLGAEILAFLAALWAAPRAERLWSALFPEVSRPTYQQESWFTLLGSHLALSLLAVLIAAALAVPAGILATRRRGRRFRPVLDAVFALAQSLPPVAAVAVALPLLGFGAAPTLLALVLYAALPLLRATASGLEAVPADALEAARGLGLSPFQRLAQVELPLARPVLLSGLRVAVTLSVATTAVGAIAGARCLGTPIISGLANANPAYVLQGALFTAWLALLLDRALGLLAAEGGSRMGELVA</sequence>
<name>A0ABS4AF52_9PROT</name>
<keyword evidence="5 6" id="KW-0472">Membrane</keyword>
<dbReference type="PROSITE" id="PS50928">
    <property type="entry name" value="ABC_TM1"/>
    <property type="match status" value="1"/>
</dbReference>
<keyword evidence="9" id="KW-1185">Reference proteome</keyword>
<dbReference type="InterPro" id="IPR000515">
    <property type="entry name" value="MetI-like"/>
</dbReference>
<dbReference type="PANTHER" id="PTHR30177">
    <property type="entry name" value="GLYCINE BETAINE/L-PROLINE TRANSPORT SYSTEM PERMEASE PROTEIN PROW"/>
    <property type="match status" value="1"/>
</dbReference>
<dbReference type="Proteomes" id="UP000681594">
    <property type="component" value="Unassembled WGS sequence"/>
</dbReference>
<comment type="subcellular location">
    <subcellularLocation>
        <location evidence="1 6">Cell membrane</location>
        <topology evidence="1 6">Multi-pass membrane protein</topology>
    </subcellularLocation>
</comment>
<keyword evidence="3 6" id="KW-0812">Transmembrane</keyword>
<evidence type="ECO:0000256" key="4">
    <source>
        <dbReference type="ARBA" id="ARBA00022989"/>
    </source>
</evidence>
<dbReference type="InterPro" id="IPR035906">
    <property type="entry name" value="MetI-like_sf"/>
</dbReference>
<dbReference type="PANTHER" id="PTHR30177:SF32">
    <property type="entry name" value="GLYCINE BETAINE UPTAKE SYSTEM PERMEASE PROTEIN YEHW"/>
    <property type="match status" value="1"/>
</dbReference>
<evidence type="ECO:0000256" key="6">
    <source>
        <dbReference type="RuleBase" id="RU363032"/>
    </source>
</evidence>
<keyword evidence="4 6" id="KW-1133">Transmembrane helix</keyword>
<dbReference type="Gene3D" id="1.10.3720.10">
    <property type="entry name" value="MetI-like"/>
    <property type="match status" value="1"/>
</dbReference>
<comment type="caution">
    <text evidence="8">The sequence shown here is derived from an EMBL/GenBank/DDBJ whole genome shotgun (WGS) entry which is preliminary data.</text>
</comment>
<evidence type="ECO:0000256" key="3">
    <source>
        <dbReference type="ARBA" id="ARBA00022692"/>
    </source>
</evidence>
<evidence type="ECO:0000256" key="5">
    <source>
        <dbReference type="ARBA" id="ARBA00023136"/>
    </source>
</evidence>
<evidence type="ECO:0000256" key="1">
    <source>
        <dbReference type="ARBA" id="ARBA00004651"/>
    </source>
</evidence>
<protein>
    <submittedName>
        <fullName evidence="8">ABC transporter permease subunit</fullName>
    </submittedName>
</protein>
<organism evidence="8 9">
    <name type="scientific">Pararoseomonas baculiformis</name>
    <dbReference type="NCBI Taxonomy" id="2820812"/>
    <lineage>
        <taxon>Bacteria</taxon>
        <taxon>Pseudomonadati</taxon>
        <taxon>Pseudomonadota</taxon>
        <taxon>Alphaproteobacteria</taxon>
        <taxon>Acetobacterales</taxon>
        <taxon>Acetobacteraceae</taxon>
        <taxon>Pararoseomonas</taxon>
    </lineage>
</organism>
<dbReference type="Pfam" id="PF00528">
    <property type="entry name" value="BPD_transp_1"/>
    <property type="match status" value="1"/>
</dbReference>
<evidence type="ECO:0000313" key="9">
    <source>
        <dbReference type="Proteomes" id="UP000681594"/>
    </source>
</evidence>
<dbReference type="EMBL" id="JAGIZB010000007">
    <property type="protein sequence ID" value="MBP0444879.1"/>
    <property type="molecule type" value="Genomic_DNA"/>
</dbReference>
<feature type="domain" description="ABC transmembrane type-1" evidence="7">
    <location>
        <begin position="49"/>
        <end position="234"/>
    </location>
</feature>
<evidence type="ECO:0000313" key="8">
    <source>
        <dbReference type="EMBL" id="MBP0444879.1"/>
    </source>
</evidence>
<proteinExistence type="inferred from homology"/>